<evidence type="ECO:0000259" key="2">
    <source>
        <dbReference type="Pfam" id="PF21686"/>
    </source>
</evidence>
<comment type="caution">
    <text evidence="3">The sequence shown here is derived from an EMBL/GenBank/DDBJ whole genome shotgun (WGS) entry which is preliminary data.</text>
</comment>
<sequence>MPATQIKLSHLDKVMFPQDRITKGELVEHYRAVAGRMVPRLRDRPLAVARYPDGIEGTSFFQQAAPKHTPSWVRTATLPKEEGEISHLLCQDERTLIYLANQAAITVHTWLARVDRPDRPDEVLFDLDPSGGDFAEAREAARAVHGVLDELGLPSLVKTTGGRGLHVSVPVKRLYDADELRAFARSVCAVLTAREPDRYTTEIRKNKRAGRLFLDTTRNAYAQLIVAPYTVRAVPEARVATPLAWSELDDESLVPGRFTLRTMPDRLGEPDPWRDPPAPASLGEARQRVGELPR</sequence>
<dbReference type="NCBIfam" id="TIGR02778">
    <property type="entry name" value="ligD_pol"/>
    <property type="match status" value="1"/>
</dbReference>
<dbReference type="InterPro" id="IPR052171">
    <property type="entry name" value="NHEJ_LigD"/>
</dbReference>
<dbReference type="Pfam" id="PF21686">
    <property type="entry name" value="LigD_Prim-Pol"/>
    <property type="match status" value="1"/>
</dbReference>
<gene>
    <name evidence="3" type="primary">ligD</name>
    <name evidence="3" type="ORF">KDK95_17035</name>
</gene>
<dbReference type="EC" id="6.5.1.1" evidence="3"/>
<feature type="compositionally biased region" description="Basic and acidic residues" evidence="1">
    <location>
        <begin position="285"/>
        <end position="294"/>
    </location>
</feature>
<dbReference type="AlphaFoldDB" id="A0A941EFB2"/>
<dbReference type="GO" id="GO:0003910">
    <property type="term" value="F:DNA ligase (ATP) activity"/>
    <property type="evidence" value="ECO:0007669"/>
    <property type="project" value="UniProtKB-EC"/>
</dbReference>
<dbReference type="EMBL" id="JAGSOH010000047">
    <property type="protein sequence ID" value="MBR7828024.1"/>
    <property type="molecule type" value="Genomic_DNA"/>
</dbReference>
<dbReference type="PANTHER" id="PTHR42705:SF2">
    <property type="entry name" value="BIFUNCTIONAL NON-HOMOLOGOUS END JOINING PROTEIN LIGD"/>
    <property type="match status" value="1"/>
</dbReference>
<dbReference type="PANTHER" id="PTHR42705">
    <property type="entry name" value="BIFUNCTIONAL NON-HOMOLOGOUS END JOINING PROTEIN LIGD"/>
    <property type="match status" value="1"/>
</dbReference>
<dbReference type="InterPro" id="IPR014145">
    <property type="entry name" value="LigD_pol_dom"/>
</dbReference>
<evidence type="ECO:0000313" key="3">
    <source>
        <dbReference type="EMBL" id="MBR7828024.1"/>
    </source>
</evidence>
<reference evidence="3" key="1">
    <citation type="submission" date="2021-04" db="EMBL/GenBank/DDBJ databases">
        <title>Genome based classification of Actinospica acidithermotolerans sp. nov., an actinobacterium isolated from an Indonesian hot spring.</title>
        <authorList>
            <person name="Kusuma A.B."/>
            <person name="Putra K.E."/>
            <person name="Nafisah S."/>
            <person name="Loh J."/>
            <person name="Nouioui I."/>
            <person name="Goodfellow M."/>
        </authorList>
    </citation>
    <scope>NUCLEOTIDE SEQUENCE</scope>
    <source>
        <strain evidence="3">MGRD01-02</strain>
    </source>
</reference>
<dbReference type="CDD" id="cd04861">
    <property type="entry name" value="LigD_Pol_like"/>
    <property type="match status" value="1"/>
</dbReference>
<keyword evidence="3" id="KW-0436">Ligase</keyword>
<organism evidence="3 4">
    <name type="scientific">Actinospica acidithermotolerans</name>
    <dbReference type="NCBI Taxonomy" id="2828514"/>
    <lineage>
        <taxon>Bacteria</taxon>
        <taxon>Bacillati</taxon>
        <taxon>Actinomycetota</taxon>
        <taxon>Actinomycetes</taxon>
        <taxon>Catenulisporales</taxon>
        <taxon>Actinospicaceae</taxon>
        <taxon>Actinospica</taxon>
    </lineage>
</organism>
<feature type="compositionally biased region" description="Basic and acidic residues" evidence="1">
    <location>
        <begin position="263"/>
        <end position="274"/>
    </location>
</feature>
<feature type="domain" description="DNA ligase D polymerase" evidence="2">
    <location>
        <begin position="22"/>
        <end position="273"/>
    </location>
</feature>
<feature type="region of interest" description="Disordered" evidence="1">
    <location>
        <begin position="261"/>
        <end position="294"/>
    </location>
</feature>
<accession>A0A941EFB2</accession>
<keyword evidence="4" id="KW-1185">Reference proteome</keyword>
<protein>
    <submittedName>
        <fullName evidence="3">Non-homologous end-joining DNA ligase</fullName>
        <ecNumber evidence="3">6.5.1.1</ecNumber>
    </submittedName>
</protein>
<dbReference type="Gene3D" id="3.90.920.10">
    <property type="entry name" value="DNA primase, PRIM domain"/>
    <property type="match status" value="1"/>
</dbReference>
<evidence type="ECO:0000256" key="1">
    <source>
        <dbReference type="SAM" id="MobiDB-lite"/>
    </source>
</evidence>
<dbReference type="RefSeq" id="WP_212519163.1">
    <property type="nucleotide sequence ID" value="NZ_JAGSOH010000047.1"/>
</dbReference>
<proteinExistence type="predicted"/>
<evidence type="ECO:0000313" key="4">
    <source>
        <dbReference type="Proteomes" id="UP000676325"/>
    </source>
</evidence>
<name>A0A941EFB2_9ACTN</name>
<dbReference type="Proteomes" id="UP000676325">
    <property type="component" value="Unassembled WGS sequence"/>
</dbReference>